<keyword evidence="2" id="KW-1185">Reference proteome</keyword>
<dbReference type="PANTHER" id="PTHR12029:SF11">
    <property type="entry name" value="METHYLTRANSFERASE TARBP1-RELATED"/>
    <property type="match status" value="1"/>
</dbReference>
<organism evidence="1 2">
    <name type="scientific">Brassica napus</name>
    <name type="common">Rape</name>
    <dbReference type="NCBI Taxonomy" id="3708"/>
    <lineage>
        <taxon>Eukaryota</taxon>
        <taxon>Viridiplantae</taxon>
        <taxon>Streptophyta</taxon>
        <taxon>Embryophyta</taxon>
        <taxon>Tracheophyta</taxon>
        <taxon>Spermatophyta</taxon>
        <taxon>Magnoliopsida</taxon>
        <taxon>eudicotyledons</taxon>
        <taxon>Gunneridae</taxon>
        <taxon>Pentapetalae</taxon>
        <taxon>rosids</taxon>
        <taxon>malvids</taxon>
        <taxon>Brassicales</taxon>
        <taxon>Brassicaceae</taxon>
        <taxon>Brassiceae</taxon>
        <taxon>Brassica</taxon>
    </lineage>
</organism>
<comment type="caution">
    <text evidence="1">The sequence shown here is derived from an EMBL/GenBank/DDBJ whole genome shotgun (WGS) entry which is preliminary data.</text>
</comment>
<name>A0ABQ8BEH0_BRANA</name>
<accession>A0ABQ8BEH0</accession>
<dbReference type="InterPro" id="IPR045330">
    <property type="entry name" value="TRM3/TARBP1"/>
</dbReference>
<dbReference type="PANTHER" id="PTHR12029">
    <property type="entry name" value="RNA METHYLTRANSFERASE"/>
    <property type="match status" value="1"/>
</dbReference>
<evidence type="ECO:0000313" key="2">
    <source>
        <dbReference type="Proteomes" id="UP000824890"/>
    </source>
</evidence>
<sequence length="289" mass="32709">MGSSVITSLSLSFKQVPPTAVPTFLDYVLSSTGVSPSTLFESLIKELSFRAEKFPSDDCNHIASLVAGLCHLLKSFDNHNALQLFVWRVFVPLMKMVRAYDLDMLNKTSALVVLEVSLVPFFTEISWAGMLCDLCNTTERLLSQSVVHRSCAVSFLLPAIFKAFSSQSSLKISLQGNVYVLSSYKFQEWLQKKNMGMLQEAVLGWINRGLSSGSWMDGTESYVSEKDPVEFDFRSEHEFWEEIKKDLIWQKYLLVRKQSLHILKSVLSISEVSKTIFEKNCMALLNLLC</sequence>
<evidence type="ECO:0000313" key="1">
    <source>
        <dbReference type="EMBL" id="KAH0903195.1"/>
    </source>
</evidence>
<gene>
    <name evidence="1" type="ORF">HID58_042698</name>
</gene>
<protein>
    <submittedName>
        <fullName evidence="1">Uncharacterized protein</fullName>
    </submittedName>
</protein>
<reference evidence="1 2" key="1">
    <citation type="submission" date="2021-05" db="EMBL/GenBank/DDBJ databases">
        <title>Genome Assembly of Synthetic Allotetraploid Brassica napus Reveals Homoeologous Exchanges between Subgenomes.</title>
        <authorList>
            <person name="Davis J.T."/>
        </authorList>
    </citation>
    <scope>NUCLEOTIDE SEQUENCE [LARGE SCALE GENOMIC DNA]</scope>
    <source>
        <strain evidence="2">cv. Da-Ae</strain>
        <tissue evidence="1">Seedling</tissue>
    </source>
</reference>
<dbReference type="EMBL" id="JAGKQM010000011">
    <property type="protein sequence ID" value="KAH0903195.1"/>
    <property type="molecule type" value="Genomic_DNA"/>
</dbReference>
<proteinExistence type="predicted"/>
<dbReference type="Proteomes" id="UP000824890">
    <property type="component" value="Unassembled WGS sequence"/>
</dbReference>